<gene>
    <name evidence="3" type="ORF">I5M07_11800</name>
</gene>
<dbReference type="Gene3D" id="2.60.40.2700">
    <property type="match status" value="1"/>
</dbReference>
<keyword evidence="4" id="KW-1185">Reference proteome</keyword>
<dbReference type="NCBIfam" id="TIGR01451">
    <property type="entry name" value="B_ant_repeat"/>
    <property type="match status" value="2"/>
</dbReference>
<dbReference type="Proteomes" id="UP000609172">
    <property type="component" value="Unassembled WGS sequence"/>
</dbReference>
<feature type="signal peptide" evidence="1">
    <location>
        <begin position="1"/>
        <end position="28"/>
    </location>
</feature>
<dbReference type="InterPro" id="IPR047589">
    <property type="entry name" value="DUF11_rpt"/>
</dbReference>
<evidence type="ECO:0000313" key="4">
    <source>
        <dbReference type="Proteomes" id="UP000609172"/>
    </source>
</evidence>
<sequence length="5672" mass="583675">MKLNYASSTFYRKCILFLFFLIASVSYSQNCTVNANVDRVLCPNDEILLGGTANSEFDFISNPFWTQISGPTVQIVTPNNLISSVVGVSGGNTYVFRLSATCQDGSTIYDDVSYTISELTTAIASEDLNYCAGTYPITGNAANTGSGETGVWSIEGANNAGVSIADVNSAATTITISGTNAGSTTIRWTIENGACESYDEIIVTTLGGETPVTAGDDVTLSNCYSATQSYQLNASFGGNSDQKGTWTVVSGPNNPSFDNINDNDTTVRGLVEGTYVLRWTVEGPCVQGQDEVTIVVPPATADLTNVSGDSQIYCDGRSTIVLQGTVPLYVNEAVQWTFTSGPITPTIVSPNTPRTDVTGLTVPGTYHFQYAISNNITNCIDTGDYEIEIQEAISISGGPDQILACDVTSVTIPVTSTGKGSTTWQVISGPDYTVSTSTDSQQVVNEHYYPYPSAPVSFNGSNLVVDDLDVFGTYVIRIIKSPEPGASCTTVYDDIVVEVSITPPGSNGGSQQVLACNVTEGSLAGNVVLKGIGTWSQVSGPNTAIIANVNNPETAVTGLISGEYQFRWTISGGAACDVTQSIASVIVSTDVPTAAAAGTDKTVCYGSSLQLEGNPTLANETGTWTVTPTAGVTIRDVNDPNAVVTGLQPDTVYTFTWTISNSCGQSASDDVVITTNTTEGPVSADAGPDQCLVDGTASVQLAANDPSPDTGTWSQISGPTATITNPNSNTSSVTGLVNGTYVFRWTIDNGGCAITEDDVTITVGPAVTTANAGPNQSICGTSVTLIGNTPAANETGSWLLVSGGDGPIITDPSSPSTTVTNLTAGQWTFSWTISNNACGESADTVQINVSEPPSAADAGADQELCDTNNTSLAATPPTAGTGTWGMISGPNSPSFSDLHAANTTISGLITGTYVLEWTVFNGINCPSTSDQISLVVKEGADAGDDIVTCLTGPLYLEGTIGTTGTWSYVSGPTIPTITATGGNGATVTNLATGDYIFRYTITAAGGCNGSSDDVNVTISGQASIANAGIDQELCNIGVIQLSATAPTLGTGKWTVLTGDTSGTFTPNDTDPNARYENAASGLYVFTWTVSDGACSNSDQVRINNAEPPTVANAGPDQNTVCGTTAQLAANNPFFGVGNWSQVTGPNTAVFSSIISPDAVVSGLTVGTYVFQWTISNGTVCNVSEDLVEVTVTNDITQPNAGPDQVACQSVAVTLAGNNLTVGLGTWSIVSGGTGTFSNVNSPTSTFTPNGSGAYVLQWASTQDSCILTDTMDLNVDGLPTTAEAGDPISECQFQPVTLNATAATVGTGTWTQLSGPSTVTFENPNAPNTNVFGTISGNYVFQWTISNGICATSSDSVNVEILALPTLAEAGPDQTICNLNQVTLAANQPTVGTGTWTIVTNAGNPPTITNPNQYNTTVTNLPEGTTRLRWTISNGVCTDYFDEVNIVRSPDLVVATLNPANICIGGTNNFTANVSGSITPYTYQWQISTDNTTFNAIPGATTNSYTTDSGLGVGTYYYNVVVNSTCAQVTSNAAQLTIVADPIVTTQPIGANLCAGQNHTMTVSASGDSVAGAINYQWQSSTDGGSYNNISGATSSSYTTPNLNQTTYYRVQITQSGSGCEVFSDPATVYVASITTQPTNPNPICTGGQLEGMNVVVSLNGGSGSLSYQWQSSTDQTNWVNETNSTSTTTSFTSDVLTPSTLPTTYYYRVVVTVDYGGGNTCEIISNTVEGIVAPDLNFTTQPQGGTVCNGGEFTLSVEANSYANYQWQSSSTGNESDFTDITGANSASYTTPGLSSDSFFRVILSNPSGGCQDVISDIAQVVVLPDPTVTNPEGVTICTGDTHTMSVTASGGISGSPYLYQWQIYNGSSYDNISGANSATYTTDPLSANAQYRVRIRQSEEGCEVFSDPAIVNVVTITAQPTAPAVVCVGGTVAISVTASANGGTTTFSYQWQSSPDGNSWVDVNSTLNPSALTADFTSLPLTQNTQFRCVITSSATNCSITSNAVTATVVADPSFTLDPQSQTICAGGSVTLTANASIGTGTFSYQWQVNTGAGFNDIVGATSSSYTTPSLTSTTLYRVIASATGAGCTNATSAVAQITVNGDPTISVQPADQSICITQTATLSVTAAEGVGDYQYQWQSAPSLGDTYANIVGATSATYTTPVLSDNAYYRVQVTNAATGCNVITSNAVTVFVTRVLKQPTDPNPVCAGGRVQMSVDATSGGGGTGTITYQWQSSPNETGTWTNVTSGQGATSKLYISDGLIETTFFRCLMNSTNPTCGTPSNVVKAVVVPDTSVVLDNPNGGVICEGGTFDLSVTAINTAAALNYQWEQSATGNEGTWAGVVGGVGANSPNYTTAVLYADTHFRVRVSSSGFNTGCDEVYSPDVLVEVVPKPVFTTQPEDAETCLNTGHTFTAAATSSVLGSVSYQWQTASALSGPYANVTEGTGGTTATYTTPAYDTTGNRYFRVLVSQSTAGCDTESNTVTLTVNDTPVVSNWVITQPSCSILTGTIAITEPDLGTGYEYKLDNGSYQVSNIFTNLDPGSSHEVYVRRQNATNCESVAVPFEINNRICAVPENFAALSGDVESTTPNAILDSDTLNDVIVTSSNVQLTVDSQSSYLILNSDNTITVAAGTPPGDYTLTYTICENGNLTNCSTTTETISVTTAGIDARIDIVPYVVNGFIDNPSVINALTNDRLATTIQATTSNVVISVNNPAQPKPESTNGIVPVLDIATGNVSVPAGTVKGLYTINYKICETGSTTNCDSADILVQVGTTVIDADDDRIENINGFNGATLAGNAIVSNDSINGRLITANDLLLRTIIVTQENGATPLYNGAKVPIFSPSTGNVSVPAGTPADTYYITYHICEALNPTNCSDASIAIVVDAPPIEANDDAVNNIDGFVGQTNVINAYTNTSGADYFNGAIINVNLTGLVTPSVITPATEIVVGKPVPVLNVNNGFVTVPSGTPAGTYTIKYQLCDNLNPGDDKHPSNCDDAIITINVMAPIIDAVDDLVTNVNGYTGANGVINAATNDSLGGTNITLSTITASVITGAAPINGVNRIPTLDITTGLVNVPAGTPAGIYKIVYEICDALNPNNCDQATIEVRVLAPSIDAIDDSVTGINGFAGQTDVLNALDNDLLNGVTVLPSEVTLEVTSLASPINNGQVPLLNPITGQVDVPAGTTAGTYTIGYRIYENLNPLNRDTAVITITVVSPAIDAVNDAVSGINGLLGSSNAINALDNDTLNGVVLDKSLVTITDVVPATPISGTLVPVLDAATGIVSVPAGTPAGTYEIEYRIFEKLNPSNTDTAIITVEVNSATINAENDAVTGVNGYIGLANALNALTNDTLNGVQVVPSQITIAVTTPATGINGGAIPVLNTTTGIVTVPAGTAAGTYTIVYSISENLNPTNVDEATISVDVIAPTILAVDDTTPTINGYTGQANVMSALTNDRLNGLDIVISQITLTSINTTTPTDYISGNPIPVIDETTGIVTVPVGTSAGVYMIHYSICENLNPTNCDEADIVVNVSAPSIIANDDFSRNPINGFEGANNVVNALQNDRLNNAAARLVDVTISTLSTIVPSSSTNGIVPILHNLTGLVDVPLGTSAGTYIIQYQICDKLNPTNCDDAEILITVDKPTLVANDDLITNINGFEGASNIVNAFTSNDTYNGNVLTDVNLIIPAVVTPATAINGGPVPTLDTATGLVSVPVGTPAGAYQITYQICDALNPSSCDRAVISITVITPTIVANDDEALDIVGYVGATNVVNAFDNDLLNGVAVNRADIVPTLVSGASSINGAPVPVLSLLTGNVDVPAGTAVGEYKIVYQICDRLNPTHCDQAVITITVIPATIDAIDDSVTGINGFAGQTDVLNALDNDLLNGVTVVPSEVTLEVTSLASPINNGQVPLLNPTTGQVDVPPGTTAGIYTIGYRIYENLNPLNRDTAVITITVVSPAIEAVDDAVSGINGLLGSSNAINALDNDTLNGVVLDKSLVTITDVVPATPISGTLVPVLDAATGIVSVPAGTPAGSYEIEYRIFEKLNPSNTDTAIITVEVNSATINAEDDAVTGINGYTGSSNALNALTNDMLNGVQVLPSQITIAVTTPATGINGGAIPVLNISNGIVSVPAGTAAGTYTIEYRITENLNPGNTDLATITIEVEAPVIVANDDTASSINGYDGAANVVNALTNDTLNGSAAKLAEVTIAITTPATPINGGLVPVLDEATGLVAVPAGTPAGSYTITYSLSEKLNPTNTDTATITIEVISANIVANPDLALGINGYVGADNVVNALDNDLLNGALVNNGEIVITVVTPATAIGSGAVPTLDTVTGIVSVPAGTSAGTYTIAYQICEALNPANCDTSTITVTVVAPVLLATDDSITGIDGSVDNDGVLNVLDNDQYNGQGASLSEVSITVLNQATPINGGNVPILDTTTGLVSIPAGTPEGSYTITYEICDNLNAGVCDDAVVVIEVVLQPIVANDDNALNINGYEGVSSVLNAFDNDELNGSSVSRADIVPTQITGASPINGGPVPTLNLLTGNVAVPAGTPAGTYTITYQICERLNPAHCDQATITIEVISGGIDAVDDVVTPAVNGFVGEAAVLNVLTNDTLNGATVIPAEVKIEVITLATAINNGKVPTLDPLTGMVSVPAGTTQGVYTITYRLSENLNLTNTDTAIVTINVTTPAIDAVNDAVSGINGLLGSSNAINALDNDTLNGFVLDKSLVTITDVVPASPISGTLVPVLDAATGIVSVPAGTPAGSYEIEYRIFEKLNPSNTDTAIITVEVNSATINAEDDAVTGINGYIGSSNALNALNNDTLNGVQVVPSQITIAVTTLATGINGGAIPVLNISNGIVSVPAGTSAGTYTIIYSITENLNPSNTDSATITIEVEAPVIVANDDTASGINGYDGASNVVNALTNDTLNGSVAKLAEVTIAITTPATPINGGLVPVLDEATGLVAVPAGTPAGSYTITYSLSEKLNPTNTDTATITIEVISTSIVANPDLALGVDGFVGNPNVLQVLDNDTLNGSPVQLSQVTISLTARPATVNAFEPVLDTATGIVSVPAGTPAGTYRINYQICEVLNPTNCDTSVAVITVGSGVLVANDDSATNINGNDGATAVVDVLANDTLDGTPTTLSEVVIRVTSSADPIGGGAVPTLDVTSGLVHVPAGTSSGIYTISYQICEGLNPTNCDEAVVKITVTQPDITLIKRGTFVDTNGDGFAQAGELIQYNFVVQNTGAIDLTNVMISDPKVTVSGAALASLVVGASNSTQFTATYVLTQADINAGYVENQATVTANPIFGTPISDLSDSNDPTLLGKDDPTVTPIPQQKELTLIKGGVLMGDGSVGDIINYSFVVTNTGNVVLQNVAIDDPMLGRNLVVTPSALAPGESGTASASYAITVGDVANGEVINSALAVGDAPDGTTVFDVSDSTDPTLPGDDDPTVIDLSLKPSIAVIKYGSFDDNNGNGYAEVGETISYTFTVANTGNIALVNIVVTDPKPGITISGGPIALRAGQTDATTFKATYTLTQADIEAGSVTNQAIVNALSPDGVTVSDLSDDDEFAGNDPTVVPLNSCQVTIHNAISPNGDGKNDFFFIEGIECYPNATVEIYDRWGVLVYDSVGYDNGAVSFKGYSDGRATVKRDAKLPDGTYFYVISYKTYQNQIINETGYLYISGNN</sequence>
<dbReference type="GO" id="GO:0005886">
    <property type="term" value="C:plasma membrane"/>
    <property type="evidence" value="ECO:0007669"/>
    <property type="project" value="TreeGrafter"/>
</dbReference>
<feature type="domain" description="Fibronectin type-III" evidence="2">
    <location>
        <begin position="1921"/>
        <end position="2015"/>
    </location>
</feature>
<dbReference type="InterPro" id="IPR055354">
    <property type="entry name" value="DUF7507"/>
</dbReference>
<dbReference type="InterPro" id="IPR026341">
    <property type="entry name" value="T9SS_type_B"/>
</dbReference>
<feature type="chain" id="PRO_5037047150" evidence="1">
    <location>
        <begin position="29"/>
        <end position="5672"/>
    </location>
</feature>
<dbReference type="InterPro" id="IPR013783">
    <property type="entry name" value="Ig-like_fold"/>
</dbReference>
<dbReference type="Pfam" id="PF22352">
    <property type="entry name" value="K319L-like_PKD"/>
    <property type="match status" value="3"/>
</dbReference>
<dbReference type="InterPro" id="IPR003961">
    <property type="entry name" value="FN3_dom"/>
</dbReference>
<dbReference type="InterPro" id="IPR029865">
    <property type="entry name" value="KIAA0319-like"/>
</dbReference>
<dbReference type="NCBIfam" id="TIGR04131">
    <property type="entry name" value="Bac_Flav_CTERM"/>
    <property type="match status" value="1"/>
</dbReference>
<dbReference type="Gene3D" id="2.60.40.10">
    <property type="entry name" value="Immunoglobulins"/>
    <property type="match status" value="15"/>
</dbReference>
<dbReference type="Pfam" id="PF13585">
    <property type="entry name" value="CHU_C"/>
    <property type="match status" value="1"/>
</dbReference>
<evidence type="ECO:0000313" key="3">
    <source>
        <dbReference type="EMBL" id="MBK0370514.1"/>
    </source>
</evidence>
<keyword evidence="1" id="KW-0732">Signal</keyword>
<dbReference type="RefSeq" id="WP_200106649.1">
    <property type="nucleotide sequence ID" value="NZ_JAEHFV010000005.1"/>
</dbReference>
<comment type="caution">
    <text evidence="3">The sequence shown here is derived from an EMBL/GenBank/DDBJ whole genome shotgun (WGS) entry which is preliminary data.</text>
</comment>
<dbReference type="PANTHER" id="PTHR46182:SF1">
    <property type="entry name" value="DYSLEXIA-ASSOCIATED PROTEIN KIAA0319"/>
    <property type="match status" value="1"/>
</dbReference>
<dbReference type="Pfam" id="PF24346">
    <property type="entry name" value="DUF7507"/>
    <property type="match status" value="3"/>
</dbReference>
<dbReference type="GO" id="GO:0031410">
    <property type="term" value="C:cytoplasmic vesicle"/>
    <property type="evidence" value="ECO:0007669"/>
    <property type="project" value="TreeGrafter"/>
</dbReference>
<dbReference type="PANTHER" id="PTHR46182">
    <property type="entry name" value="FI19480P1"/>
    <property type="match status" value="1"/>
</dbReference>
<dbReference type="EMBL" id="JAEHFV010000005">
    <property type="protein sequence ID" value="MBK0370514.1"/>
    <property type="molecule type" value="Genomic_DNA"/>
</dbReference>
<evidence type="ECO:0000256" key="1">
    <source>
        <dbReference type="SAM" id="SignalP"/>
    </source>
</evidence>
<organism evidence="3 4">
    <name type="scientific">Flavobacterium agrisoli</name>
    <dbReference type="NCBI Taxonomy" id="2793066"/>
    <lineage>
        <taxon>Bacteria</taxon>
        <taxon>Pseudomonadati</taxon>
        <taxon>Bacteroidota</taxon>
        <taxon>Flavobacteriia</taxon>
        <taxon>Flavobacteriales</taxon>
        <taxon>Flavobacteriaceae</taxon>
        <taxon>Flavobacterium</taxon>
    </lineage>
</organism>
<evidence type="ECO:0000259" key="2">
    <source>
        <dbReference type="PROSITE" id="PS50853"/>
    </source>
</evidence>
<accession>A0A934UKG4</accession>
<reference evidence="3" key="1">
    <citation type="submission" date="2020-12" db="EMBL/GenBank/DDBJ databases">
        <title>Bacterial novel species Flavobacterium sp. SE-1-e isolated from soil.</title>
        <authorList>
            <person name="Jung H.-Y."/>
        </authorList>
    </citation>
    <scope>NUCLEOTIDE SEQUENCE</scope>
    <source>
        <strain evidence="3">SE-1-e</strain>
    </source>
</reference>
<protein>
    <submittedName>
        <fullName evidence="3">Gliding motility-associated C-terminal domain-containing protein</fullName>
    </submittedName>
</protein>
<proteinExistence type="predicted"/>
<name>A0A934UKG4_9FLAO</name>
<dbReference type="PROSITE" id="PS50853">
    <property type="entry name" value="FN3"/>
    <property type="match status" value="1"/>
</dbReference>